<dbReference type="AlphaFoldDB" id="A0A815INI7"/>
<dbReference type="EMBL" id="CAJNOM010000337">
    <property type="protein sequence ID" value="CAF1370712.1"/>
    <property type="molecule type" value="Genomic_DNA"/>
</dbReference>
<proteinExistence type="predicted"/>
<feature type="compositionally biased region" description="Low complexity" evidence="2">
    <location>
        <begin position="117"/>
        <end position="127"/>
    </location>
</feature>
<feature type="region of interest" description="Disordered" evidence="2">
    <location>
        <begin position="264"/>
        <end position="290"/>
    </location>
</feature>
<feature type="region of interest" description="Disordered" evidence="2">
    <location>
        <begin position="108"/>
        <end position="139"/>
    </location>
</feature>
<protein>
    <submittedName>
        <fullName evidence="3">Uncharacterized protein</fullName>
    </submittedName>
</protein>
<comment type="caution">
    <text evidence="3">The sequence shown here is derived from an EMBL/GenBank/DDBJ whole genome shotgun (WGS) entry which is preliminary data.</text>
</comment>
<gene>
    <name evidence="3" type="ORF">QVE165_LOCUS35090</name>
</gene>
<evidence type="ECO:0000313" key="3">
    <source>
        <dbReference type="EMBL" id="CAF1370712.1"/>
    </source>
</evidence>
<accession>A0A815INI7</accession>
<name>A0A815INI7_9BILA</name>
<evidence type="ECO:0000256" key="1">
    <source>
        <dbReference type="SAM" id="Coils"/>
    </source>
</evidence>
<evidence type="ECO:0000256" key="2">
    <source>
        <dbReference type="SAM" id="MobiDB-lite"/>
    </source>
</evidence>
<keyword evidence="4" id="KW-1185">Reference proteome</keyword>
<feature type="coiled-coil region" evidence="1">
    <location>
        <begin position="55"/>
        <end position="103"/>
    </location>
</feature>
<reference evidence="3" key="1">
    <citation type="submission" date="2021-02" db="EMBL/GenBank/DDBJ databases">
        <authorList>
            <person name="Nowell W R."/>
        </authorList>
    </citation>
    <scope>NUCLEOTIDE SEQUENCE</scope>
</reference>
<keyword evidence="1" id="KW-0175">Coiled coil</keyword>
<feature type="region of interest" description="Disordered" evidence="2">
    <location>
        <begin position="160"/>
        <end position="179"/>
    </location>
</feature>
<evidence type="ECO:0000313" key="4">
    <source>
        <dbReference type="Proteomes" id="UP000663832"/>
    </source>
</evidence>
<sequence>MSVDDYNNNNNNNEQIQSLTRDLELMRERYLKLVDVHGKLQKETSVLEERILSIVETYSNERNQLEQDLIDAKHKILHLQDTVDDLEIEKQRYKNDCNLAVRLLHRHPNEFMPPPQSTTTSEQIQEQSKTKNESIATNQSQHSLIIPTFPPMFVQSIPSFNTNTSSSSPAVSQPPASTTSDTLRFAESLFKTNNVHRYPSTHFICSNCHQTIKCHDVSVQTSLDDRSATTRTRLISLTASDDSLDTDLAWNSLEPHHAHMTVQEYQTGHARRPSQDAGLPSNSIPQMHHV</sequence>
<dbReference type="OrthoDB" id="10068192at2759"/>
<feature type="compositionally biased region" description="Polar residues" evidence="2">
    <location>
        <begin position="280"/>
        <end position="290"/>
    </location>
</feature>
<organism evidence="3 4">
    <name type="scientific">Adineta steineri</name>
    <dbReference type="NCBI Taxonomy" id="433720"/>
    <lineage>
        <taxon>Eukaryota</taxon>
        <taxon>Metazoa</taxon>
        <taxon>Spiralia</taxon>
        <taxon>Gnathifera</taxon>
        <taxon>Rotifera</taxon>
        <taxon>Eurotatoria</taxon>
        <taxon>Bdelloidea</taxon>
        <taxon>Adinetida</taxon>
        <taxon>Adinetidae</taxon>
        <taxon>Adineta</taxon>
    </lineage>
</organism>
<dbReference type="Proteomes" id="UP000663832">
    <property type="component" value="Unassembled WGS sequence"/>
</dbReference>